<evidence type="ECO:0000313" key="2">
    <source>
        <dbReference type="Proteomes" id="UP001177021"/>
    </source>
</evidence>
<keyword evidence="2" id="KW-1185">Reference proteome</keyword>
<gene>
    <name evidence="1" type="ORF">MILVUS5_LOCUS23708</name>
</gene>
<dbReference type="Proteomes" id="UP001177021">
    <property type="component" value="Unassembled WGS sequence"/>
</dbReference>
<comment type="caution">
    <text evidence="1">The sequence shown here is derived from an EMBL/GenBank/DDBJ whole genome shotgun (WGS) entry which is preliminary data.</text>
</comment>
<name>A0ACB0KIH5_TRIPR</name>
<dbReference type="EMBL" id="CASHSV030000311">
    <property type="protein sequence ID" value="CAJ2657079.1"/>
    <property type="molecule type" value="Genomic_DNA"/>
</dbReference>
<protein>
    <submittedName>
        <fullName evidence="1">Uncharacterized protein</fullName>
    </submittedName>
</protein>
<sequence>MDSPCKVHEKNEVTELACPLGWGQDKGWTVVEPVRDYLNEKKRSCMQDDCSFVGNYNEFKKHMRAEHRSSNPFKFITFISLISVFILYLLDFFF</sequence>
<proteinExistence type="predicted"/>
<evidence type="ECO:0000313" key="1">
    <source>
        <dbReference type="EMBL" id="CAJ2657079.1"/>
    </source>
</evidence>
<reference evidence="1" key="1">
    <citation type="submission" date="2023-10" db="EMBL/GenBank/DDBJ databases">
        <authorList>
            <person name="Rodriguez Cubillos JULIANA M."/>
            <person name="De Vega J."/>
        </authorList>
    </citation>
    <scope>NUCLEOTIDE SEQUENCE</scope>
</reference>
<accession>A0ACB0KIH5</accession>
<organism evidence="1 2">
    <name type="scientific">Trifolium pratense</name>
    <name type="common">Red clover</name>
    <dbReference type="NCBI Taxonomy" id="57577"/>
    <lineage>
        <taxon>Eukaryota</taxon>
        <taxon>Viridiplantae</taxon>
        <taxon>Streptophyta</taxon>
        <taxon>Embryophyta</taxon>
        <taxon>Tracheophyta</taxon>
        <taxon>Spermatophyta</taxon>
        <taxon>Magnoliopsida</taxon>
        <taxon>eudicotyledons</taxon>
        <taxon>Gunneridae</taxon>
        <taxon>Pentapetalae</taxon>
        <taxon>rosids</taxon>
        <taxon>fabids</taxon>
        <taxon>Fabales</taxon>
        <taxon>Fabaceae</taxon>
        <taxon>Papilionoideae</taxon>
        <taxon>50 kb inversion clade</taxon>
        <taxon>NPAAA clade</taxon>
        <taxon>Hologalegina</taxon>
        <taxon>IRL clade</taxon>
        <taxon>Trifolieae</taxon>
        <taxon>Trifolium</taxon>
    </lineage>
</organism>